<gene>
    <name evidence="1" type="ORF">SAMN05660197_0164</name>
</gene>
<dbReference type="AlphaFoldDB" id="A0A1W1WQB2"/>
<organism evidence="1 2">
    <name type="scientific">Nitratiruptor tergarcus DSM 16512</name>
    <dbReference type="NCBI Taxonomy" id="1069081"/>
    <lineage>
        <taxon>Bacteria</taxon>
        <taxon>Pseudomonadati</taxon>
        <taxon>Campylobacterota</taxon>
        <taxon>Epsilonproteobacteria</taxon>
        <taxon>Nautiliales</taxon>
        <taxon>Nitratiruptoraceae</taxon>
        <taxon>Nitratiruptor</taxon>
    </lineage>
</organism>
<dbReference type="Proteomes" id="UP000192602">
    <property type="component" value="Unassembled WGS sequence"/>
</dbReference>
<proteinExistence type="predicted"/>
<dbReference type="PANTHER" id="PTHR38733:SF1">
    <property type="entry name" value="TYPE IV METHYL-DIRECTED RESTRICTION ENZYME ECOKMCRBC"/>
    <property type="match status" value="1"/>
</dbReference>
<dbReference type="STRING" id="1069081.SAMN05660197_0164"/>
<accession>A0A1W1WQB2</accession>
<dbReference type="EMBL" id="FWWZ01000001">
    <property type="protein sequence ID" value="SMC08412.1"/>
    <property type="molecule type" value="Genomic_DNA"/>
</dbReference>
<sequence length="418" mass="49524">MKNKIHQVIEYEPIKEELVGEKAFKELEAFAQDNENLILGYSRKGVLKAQNYVGIIQTKSGFTLEILPKIAKENEAILQHIQNDPNISSKYQNLNDNKQVKEYSKEILIKMLKTLKNSPFKYSQKANLKTKNLPLLEIFIEMFLSELDLLVKKGIKNDYITKTENQHFLKGKLKIKEQITKNFIHKERFYVEYDEYLPNRIENRIIKTTLSKLIKISKSSKNQQRLRECLFVFDGIDEIKNIKSAFAKIKNDRTMSYYQNVLLWSKLFLLNQSFTPYKGNSVAFALLFDMNMLFESYVGDFFKKKLRKKKVKLQDKQYHLFDEPKKYSLKPDIVIDDGAIILDTKWKIIKEGKDISQNDLYQMFAYASKYKECKRVYLIYPYFEKIRVDILRTNICAEHKDVVVRAIFFDLIRNRLRA</sequence>
<protein>
    <submittedName>
        <fullName evidence="1">5-methylcytosine-specific restriction enzyme subunit McrC</fullName>
    </submittedName>
</protein>
<dbReference type="InterPro" id="IPR019292">
    <property type="entry name" value="McrC"/>
</dbReference>
<evidence type="ECO:0000313" key="2">
    <source>
        <dbReference type="Proteomes" id="UP000192602"/>
    </source>
</evidence>
<evidence type="ECO:0000313" key="1">
    <source>
        <dbReference type="EMBL" id="SMC08412.1"/>
    </source>
</evidence>
<dbReference type="RefSeq" id="WP_159445282.1">
    <property type="nucleotide sequence ID" value="NZ_AP026671.1"/>
</dbReference>
<reference evidence="2" key="1">
    <citation type="submission" date="2017-04" db="EMBL/GenBank/DDBJ databases">
        <authorList>
            <person name="Varghese N."/>
            <person name="Submissions S."/>
        </authorList>
    </citation>
    <scope>NUCLEOTIDE SEQUENCE [LARGE SCALE GENOMIC DNA]</scope>
    <source>
        <strain evidence="2">DSM 16512</strain>
    </source>
</reference>
<dbReference type="OrthoDB" id="307209at2"/>
<dbReference type="Pfam" id="PF10117">
    <property type="entry name" value="McrBC"/>
    <property type="match status" value="1"/>
</dbReference>
<keyword evidence="2" id="KW-1185">Reference proteome</keyword>
<dbReference type="PANTHER" id="PTHR38733">
    <property type="entry name" value="PROTEIN MCRC"/>
    <property type="match status" value="1"/>
</dbReference>
<name>A0A1W1WQB2_9BACT</name>